<keyword evidence="4 5" id="KW-0472">Membrane</keyword>
<proteinExistence type="predicted"/>
<feature type="transmembrane region" description="Helical" evidence="5">
    <location>
        <begin position="404"/>
        <end position="421"/>
    </location>
</feature>
<feature type="transmembrane region" description="Helical" evidence="5">
    <location>
        <begin position="427"/>
        <end position="446"/>
    </location>
</feature>
<accession>A0A1E3VC23</accession>
<comment type="caution">
    <text evidence="7">The sequence shown here is derived from an EMBL/GenBank/DDBJ whole genome shotgun (WGS) entry which is preliminary data.</text>
</comment>
<feature type="transmembrane region" description="Helical" evidence="5">
    <location>
        <begin position="146"/>
        <end position="172"/>
    </location>
</feature>
<dbReference type="Pfam" id="PF04138">
    <property type="entry name" value="GtrA_DPMS_TM"/>
    <property type="match status" value="1"/>
</dbReference>
<sequence length="632" mass="69776">MPSSATADRLQAFRFVVVGLANTGFGYAVILVGLFAGLGDIVANALGYAAGLVMSFTLNSRWTFRASASRAAFARYLAVFLFCFGMNLAIVLSARQLGLVDNPVVHLFGISVYSIFFYVGTARFVFGQDKPFSLPLTENWPELSVLTALIGAYVLLWNVPVSHDVIWQMWIARQMLGGATLYRDILELNPPLWFWIALPVEWVAVKLGISAKTAIVAFVFIYMTFAIALLARSIRDLAPASRAILLIAAFLAFTLIGAPDFAQREHLALIAAVPYTILIARRADGREPDWTLALLIGCFASIGLALKHYFALVPILLELWLLTRDGRKWRPLRPEVVTMGAAAILYGIAIVTLAPDYLNAIVPMLTTAYFGYESSWIMVLINPPVFWWVLALGVVLAPWPQQNSCSAAAVLAAIGFALSYVAQQKGWRYHAVPAIGMLVIALAALLEPHRSWGSVLRNVALVFVLSLALVTSALIGPYKNISQDEISQLLKDVPRRGVVMMVTANPSRIWPMVDDWGYVWPSRHFALWMLTAFSQDLKKNGELSPKLAEMANLIRSQTAVDLSCNPPDVIIVDNLERSKASSVEPIGFLSEDQAFDAVFSNYTRDRSIGRFTSYVKAAGWQPSRPKDCRMIY</sequence>
<evidence type="ECO:0000256" key="4">
    <source>
        <dbReference type="ARBA" id="ARBA00023136"/>
    </source>
</evidence>
<feature type="transmembrane region" description="Helical" evidence="5">
    <location>
        <begin position="72"/>
        <end position="92"/>
    </location>
</feature>
<dbReference type="InterPro" id="IPR007267">
    <property type="entry name" value="GtrA_DPMS_TM"/>
</dbReference>
<feature type="transmembrane region" description="Helical" evidence="5">
    <location>
        <begin position="458"/>
        <end position="478"/>
    </location>
</feature>
<evidence type="ECO:0000256" key="3">
    <source>
        <dbReference type="ARBA" id="ARBA00022989"/>
    </source>
</evidence>
<evidence type="ECO:0000256" key="2">
    <source>
        <dbReference type="ARBA" id="ARBA00022692"/>
    </source>
</evidence>
<keyword evidence="3 5" id="KW-1133">Transmembrane helix</keyword>
<evidence type="ECO:0000313" key="8">
    <source>
        <dbReference type="Proteomes" id="UP000094342"/>
    </source>
</evidence>
<evidence type="ECO:0000256" key="1">
    <source>
        <dbReference type="ARBA" id="ARBA00004141"/>
    </source>
</evidence>
<keyword evidence="2 5" id="KW-0812">Transmembrane</keyword>
<dbReference type="Proteomes" id="UP000094342">
    <property type="component" value="Unassembled WGS sequence"/>
</dbReference>
<dbReference type="AlphaFoldDB" id="A0A1E3VC23"/>
<feature type="transmembrane region" description="Helical" evidence="5">
    <location>
        <begin position="336"/>
        <end position="355"/>
    </location>
</feature>
<dbReference type="GO" id="GO:0000271">
    <property type="term" value="P:polysaccharide biosynthetic process"/>
    <property type="evidence" value="ECO:0007669"/>
    <property type="project" value="InterPro"/>
</dbReference>
<keyword evidence="8" id="KW-1185">Reference proteome</keyword>
<evidence type="ECO:0000313" key="7">
    <source>
        <dbReference type="EMBL" id="ODR90416.1"/>
    </source>
</evidence>
<organism evidence="7 8">
    <name type="scientific">Sinorhizobium alkalisoli</name>
    <dbReference type="NCBI Taxonomy" id="1752398"/>
    <lineage>
        <taxon>Bacteria</taxon>
        <taxon>Pseudomonadati</taxon>
        <taxon>Pseudomonadota</taxon>
        <taxon>Alphaproteobacteria</taxon>
        <taxon>Hyphomicrobiales</taxon>
        <taxon>Rhizobiaceae</taxon>
        <taxon>Sinorhizobium/Ensifer group</taxon>
        <taxon>Sinorhizobium</taxon>
    </lineage>
</organism>
<feature type="transmembrane region" description="Helical" evidence="5">
    <location>
        <begin position="216"/>
        <end position="234"/>
    </location>
</feature>
<dbReference type="GO" id="GO:0016020">
    <property type="term" value="C:membrane"/>
    <property type="evidence" value="ECO:0007669"/>
    <property type="project" value="UniProtKB-SubCell"/>
</dbReference>
<reference evidence="8" key="1">
    <citation type="submission" date="2016-05" db="EMBL/GenBank/DDBJ databases">
        <authorList>
            <person name="Li Y."/>
        </authorList>
    </citation>
    <scope>NUCLEOTIDE SEQUENCE [LARGE SCALE GENOMIC DNA]</scope>
    <source>
        <strain evidence="8">YIC4027</strain>
    </source>
</reference>
<feature type="domain" description="GtrA/DPMS transmembrane" evidence="6">
    <location>
        <begin position="14"/>
        <end position="126"/>
    </location>
</feature>
<name>A0A1E3VC23_9HYPH</name>
<feature type="transmembrane region" description="Helical" evidence="5">
    <location>
        <begin position="375"/>
        <end position="397"/>
    </location>
</feature>
<dbReference type="STRING" id="1752398.A8M32_13830"/>
<feature type="transmembrane region" description="Helical" evidence="5">
    <location>
        <begin position="41"/>
        <end position="60"/>
    </location>
</feature>
<feature type="transmembrane region" description="Helical" evidence="5">
    <location>
        <begin position="104"/>
        <end position="126"/>
    </location>
</feature>
<comment type="subcellular location">
    <subcellularLocation>
        <location evidence="1">Membrane</location>
        <topology evidence="1">Multi-pass membrane protein</topology>
    </subcellularLocation>
</comment>
<evidence type="ECO:0000256" key="5">
    <source>
        <dbReference type="SAM" id="Phobius"/>
    </source>
</evidence>
<protein>
    <recommendedName>
        <fullName evidence="6">GtrA/DPMS transmembrane domain-containing protein</fullName>
    </recommendedName>
</protein>
<feature type="transmembrane region" description="Helical" evidence="5">
    <location>
        <begin position="240"/>
        <end position="259"/>
    </location>
</feature>
<evidence type="ECO:0000259" key="6">
    <source>
        <dbReference type="Pfam" id="PF04138"/>
    </source>
</evidence>
<feature type="transmembrane region" description="Helical" evidence="5">
    <location>
        <begin position="290"/>
        <end position="316"/>
    </location>
</feature>
<dbReference type="EMBL" id="LYBW01000058">
    <property type="protein sequence ID" value="ODR90416.1"/>
    <property type="molecule type" value="Genomic_DNA"/>
</dbReference>
<dbReference type="OrthoDB" id="6196188at2"/>
<gene>
    <name evidence="7" type="ORF">A8M32_13830</name>
</gene>
<feature type="transmembrane region" description="Helical" evidence="5">
    <location>
        <begin position="12"/>
        <end position="35"/>
    </location>
</feature>